<evidence type="ECO:0000313" key="7">
    <source>
        <dbReference type="EMBL" id="ETN67514.1"/>
    </source>
</evidence>
<dbReference type="Proteomes" id="UP000000673">
    <property type="component" value="Unassembled WGS sequence"/>
</dbReference>
<keyword evidence="3" id="KW-0547">Nucleotide-binding</keyword>
<evidence type="ECO:0000256" key="2">
    <source>
        <dbReference type="ARBA" id="ARBA00022679"/>
    </source>
</evidence>
<dbReference type="PANTHER" id="PTHR24355:SF30">
    <property type="entry name" value="SERINE_THREONINE-PROTEIN KINASE 32B ISOFORM X1"/>
    <property type="match status" value="1"/>
</dbReference>
<reference evidence="8" key="4">
    <citation type="submission" date="2015-06" db="UniProtKB">
        <authorList>
            <consortium name="EnsemblMetazoa"/>
        </authorList>
    </citation>
    <scope>IDENTIFICATION</scope>
</reference>
<keyword evidence="2" id="KW-0808">Transferase</keyword>
<dbReference type="VEuPathDB" id="VectorBase:ADAR2_008317"/>
<evidence type="ECO:0000256" key="1">
    <source>
        <dbReference type="ARBA" id="ARBA00022527"/>
    </source>
</evidence>
<dbReference type="Gene3D" id="1.10.510.10">
    <property type="entry name" value="Transferase(Phosphotransferase) domain 1"/>
    <property type="match status" value="1"/>
</dbReference>
<dbReference type="Pfam" id="PF00069">
    <property type="entry name" value="Pkinase"/>
    <property type="match status" value="1"/>
</dbReference>
<dbReference type="GO" id="GO:0004703">
    <property type="term" value="F:G protein-coupled receptor kinase activity"/>
    <property type="evidence" value="ECO:0007669"/>
    <property type="project" value="TreeGrafter"/>
</dbReference>
<evidence type="ECO:0000313" key="8">
    <source>
        <dbReference type="EnsemblMetazoa" id="ADAC000672-PA"/>
    </source>
</evidence>
<dbReference type="Gene3D" id="3.30.200.20">
    <property type="entry name" value="Phosphorylase Kinase, domain 1"/>
    <property type="match status" value="1"/>
</dbReference>
<dbReference type="InterPro" id="IPR011009">
    <property type="entry name" value="Kinase-like_dom_sf"/>
</dbReference>
<dbReference type="AlphaFoldDB" id="W5JWS4"/>
<dbReference type="eggNOG" id="KOG0598">
    <property type="taxonomic scope" value="Eukaryota"/>
</dbReference>
<dbReference type="GO" id="GO:0001664">
    <property type="term" value="F:G protein-coupled receptor binding"/>
    <property type="evidence" value="ECO:0007669"/>
    <property type="project" value="TreeGrafter"/>
</dbReference>
<keyword evidence="1" id="KW-0723">Serine/threonine-protein kinase</keyword>
<sequence>MADNGPQQVFGTGEVPDVRCNEQQQQQQQSVSLFGRIDEEVCIVQKKDSGNLFAMKYVSRSVCIGRGALGGVLKEVELLASLEHPFLVNLWFSFQDEEDLFMVCDLLAGGDLRYHLQHQQVEFSEASVGLLVCELGSALDYLQKERVVHSMQRERRREMESFHHSRAGWGDD</sequence>
<dbReference type="SMART" id="SM00220">
    <property type="entry name" value="S_TKc"/>
    <property type="match status" value="1"/>
</dbReference>
<dbReference type="EMBL" id="ADMH02000171">
    <property type="protein sequence ID" value="ETN67514.1"/>
    <property type="molecule type" value="Genomic_DNA"/>
</dbReference>
<dbReference type="GO" id="GO:0009966">
    <property type="term" value="P:regulation of signal transduction"/>
    <property type="evidence" value="ECO:0007669"/>
    <property type="project" value="TreeGrafter"/>
</dbReference>
<feature type="domain" description="Protein kinase" evidence="6">
    <location>
        <begin position="4"/>
        <end position="172"/>
    </location>
</feature>
<dbReference type="HOGENOM" id="CLU_1556570_0_0_1"/>
<proteinExistence type="predicted"/>
<organism evidence="7">
    <name type="scientific">Anopheles darlingi</name>
    <name type="common">Mosquito</name>
    <dbReference type="NCBI Taxonomy" id="43151"/>
    <lineage>
        <taxon>Eukaryota</taxon>
        <taxon>Metazoa</taxon>
        <taxon>Ecdysozoa</taxon>
        <taxon>Arthropoda</taxon>
        <taxon>Hexapoda</taxon>
        <taxon>Insecta</taxon>
        <taxon>Pterygota</taxon>
        <taxon>Neoptera</taxon>
        <taxon>Endopterygota</taxon>
        <taxon>Diptera</taxon>
        <taxon>Nematocera</taxon>
        <taxon>Culicoidea</taxon>
        <taxon>Culicidae</taxon>
        <taxon>Anophelinae</taxon>
        <taxon>Anopheles</taxon>
    </lineage>
</organism>
<evidence type="ECO:0000256" key="3">
    <source>
        <dbReference type="ARBA" id="ARBA00022741"/>
    </source>
</evidence>
<reference evidence="7" key="2">
    <citation type="submission" date="2010-05" db="EMBL/GenBank/DDBJ databases">
        <authorList>
            <person name="Almeida L.G."/>
            <person name="Nicolas M.F."/>
            <person name="Souza R.C."/>
            <person name="Vasconcelos A.T.R."/>
        </authorList>
    </citation>
    <scope>NUCLEOTIDE SEQUENCE</scope>
</reference>
<dbReference type="STRING" id="43151.W5JWS4"/>
<protein>
    <submittedName>
        <fullName evidence="7">Serine/threonine kinase 32</fullName>
    </submittedName>
</protein>
<name>W5JWS4_ANODA</name>
<dbReference type="PROSITE" id="PS50011">
    <property type="entry name" value="PROTEIN_KINASE_DOM"/>
    <property type="match status" value="1"/>
</dbReference>
<keyword evidence="5" id="KW-0067">ATP-binding</keyword>
<dbReference type="PANTHER" id="PTHR24355">
    <property type="entry name" value="G PROTEIN-COUPLED RECEPTOR KINASE/RIBOSOMAL PROTEIN S6 KINASE"/>
    <property type="match status" value="1"/>
</dbReference>
<evidence type="ECO:0000256" key="4">
    <source>
        <dbReference type="ARBA" id="ARBA00022777"/>
    </source>
</evidence>
<evidence type="ECO:0000259" key="6">
    <source>
        <dbReference type="PROSITE" id="PS50011"/>
    </source>
</evidence>
<reference evidence="7 9" key="1">
    <citation type="journal article" date="2010" name="BMC Genomics">
        <title>Combination of measures distinguishes pre-miRNAs from other stem-loops in the genome of the newly sequenced Anopheles darlingi.</title>
        <authorList>
            <person name="Mendes N.D."/>
            <person name="Freitas A.T."/>
            <person name="Vasconcelos A.T."/>
            <person name="Sagot M.F."/>
        </authorList>
    </citation>
    <scope>NUCLEOTIDE SEQUENCE</scope>
</reference>
<dbReference type="InterPro" id="IPR000719">
    <property type="entry name" value="Prot_kinase_dom"/>
</dbReference>
<gene>
    <name evidence="7" type="ORF">AND_000672</name>
</gene>
<dbReference type="GO" id="GO:0007186">
    <property type="term" value="P:G protein-coupled receptor signaling pathway"/>
    <property type="evidence" value="ECO:0007669"/>
    <property type="project" value="TreeGrafter"/>
</dbReference>
<dbReference type="SUPFAM" id="SSF56112">
    <property type="entry name" value="Protein kinase-like (PK-like)"/>
    <property type="match status" value="1"/>
</dbReference>
<keyword evidence="9" id="KW-1185">Reference proteome</keyword>
<dbReference type="EnsemblMetazoa" id="ADAC000672-RA">
    <property type="protein sequence ID" value="ADAC000672-PA"/>
    <property type="gene ID" value="ADAC000672"/>
</dbReference>
<dbReference type="OMA" id="YVSRNVC"/>
<accession>W5JWS4</accession>
<evidence type="ECO:0000256" key="5">
    <source>
        <dbReference type="ARBA" id="ARBA00022840"/>
    </source>
</evidence>
<dbReference type="GO" id="GO:0005524">
    <property type="term" value="F:ATP binding"/>
    <property type="evidence" value="ECO:0007669"/>
    <property type="project" value="UniProtKB-KW"/>
</dbReference>
<dbReference type="VEuPathDB" id="VectorBase:ADAC000672"/>
<keyword evidence="4 7" id="KW-0418">Kinase</keyword>
<evidence type="ECO:0000313" key="9">
    <source>
        <dbReference type="Proteomes" id="UP000000673"/>
    </source>
</evidence>
<reference evidence="7" key="3">
    <citation type="journal article" date="2013" name="Nucleic Acids Res.">
        <title>The genome of Anopheles darlingi, the main neotropical malaria vector.</title>
        <authorList>
            <person name="Marinotti O."/>
            <person name="Cerqueira G.C."/>
            <person name="de Almeida L.G."/>
            <person name="Ferro M.I."/>
            <person name="Loreto E.L."/>
            <person name="Zaha A."/>
            <person name="Teixeira S.M."/>
            <person name="Wespiser A.R."/>
            <person name="Almeida E Silva A."/>
            <person name="Schlindwein A.D."/>
            <person name="Pacheco A.C."/>
            <person name="Silva A.L."/>
            <person name="Graveley B.R."/>
            <person name="Walenz B.P."/>
            <person name="Lima Bde A."/>
            <person name="Ribeiro C.A."/>
            <person name="Nunes-Silva C.G."/>
            <person name="de Carvalho C.R."/>
            <person name="Soares C.M."/>
            <person name="de Menezes C.B."/>
            <person name="Matiolli C."/>
            <person name="Caffrey D."/>
            <person name="Araujo D.A."/>
            <person name="de Oliveira D.M."/>
            <person name="Golenbock D."/>
            <person name="Grisard E.C."/>
            <person name="Fantinatti-Garboggini F."/>
            <person name="de Carvalho F.M."/>
            <person name="Barcellos F.G."/>
            <person name="Prosdocimi F."/>
            <person name="May G."/>
            <person name="Azevedo Junior G.M."/>
            <person name="Guimaraes G.M."/>
            <person name="Goldman G.H."/>
            <person name="Padilha I.Q."/>
            <person name="Batista Jda S."/>
            <person name="Ferro J.A."/>
            <person name="Ribeiro J.M."/>
            <person name="Fietto J.L."/>
            <person name="Dabbas K.M."/>
            <person name="Cerdeira L."/>
            <person name="Agnez-Lima L.F."/>
            <person name="Brocchi M."/>
            <person name="de Carvalho M.O."/>
            <person name="Teixeira Mde M."/>
            <person name="Diniz Maia Mde M."/>
            <person name="Goldman M.H."/>
            <person name="Cruz Schneider M.P."/>
            <person name="Felipe M.S."/>
            <person name="Hungria M."/>
            <person name="Nicolas M.F."/>
            <person name="Pereira M."/>
            <person name="Montes M.A."/>
            <person name="Cantao M.E."/>
            <person name="Vincentz M."/>
            <person name="Rafael M.S."/>
            <person name="Silverman N."/>
            <person name="Stoco P.H."/>
            <person name="Souza R.C."/>
            <person name="Vicentini R."/>
            <person name="Gazzinelli R.T."/>
            <person name="Neves Rde O."/>
            <person name="Silva R."/>
            <person name="Astolfi-Filho S."/>
            <person name="Maciel T.E."/>
            <person name="Urmenyi T.P."/>
            <person name="Tadei W.P."/>
            <person name="Camargo E.P."/>
            <person name="de Vasconcelos A.T."/>
        </authorList>
    </citation>
    <scope>NUCLEOTIDE SEQUENCE</scope>
</reference>